<comment type="pathway">
    <text evidence="1">Cofactor biosynthesis; ubiquinone biosynthesis.</text>
</comment>
<evidence type="ECO:0000256" key="6">
    <source>
        <dbReference type="ARBA" id="ARBA00023033"/>
    </source>
</evidence>
<sequence length="190" mass="20874">MTHDRRPPAYTAPILSTLPPLPDWLVGELRSDHAGETGAVMIYRGILAVCRDPGVVDFARRHMATEQGHLDLLNVLLPAHQHSRLLPIWRVAGWLTGALPSLFGPRAVYATIDAVETFVDHHYQQQIDRLDAEGIHAEIRALLAHCQAEEVHHRDEARDAATAPAGALLRAWAWLVGNGSAAAVHAARRI</sequence>
<keyword evidence="5" id="KW-0408">Iron</keyword>
<keyword evidence="2" id="KW-0831">Ubiquinone biosynthesis</keyword>
<keyword evidence="4" id="KW-0560">Oxidoreductase</keyword>
<keyword evidence="8" id="KW-0830">Ubiquinone</keyword>
<dbReference type="CDD" id="cd01042">
    <property type="entry name" value="DMQH"/>
    <property type="match status" value="1"/>
</dbReference>
<keyword evidence="9" id="KW-1185">Reference proteome</keyword>
<dbReference type="AlphaFoldDB" id="A0A1I4A299"/>
<evidence type="ECO:0000313" key="9">
    <source>
        <dbReference type="Proteomes" id="UP000199473"/>
    </source>
</evidence>
<keyword evidence="6 8" id="KW-0503">Monooxygenase</keyword>
<proteinExistence type="predicted"/>
<gene>
    <name evidence="8" type="ORF">SAMN02745775_10385</name>
</gene>
<keyword evidence="7" id="KW-0472">Membrane</keyword>
<evidence type="ECO:0000313" key="8">
    <source>
        <dbReference type="EMBL" id="SFK50512.1"/>
    </source>
</evidence>
<protein>
    <submittedName>
        <fullName evidence="8">Ubiquinone biosynthesis monooxygenase Coq7</fullName>
    </submittedName>
</protein>
<organism evidence="8 9">
    <name type="scientific">Falsiroseomonas stagni DSM 19981</name>
    <dbReference type="NCBI Taxonomy" id="1123062"/>
    <lineage>
        <taxon>Bacteria</taxon>
        <taxon>Pseudomonadati</taxon>
        <taxon>Pseudomonadota</taxon>
        <taxon>Alphaproteobacteria</taxon>
        <taxon>Acetobacterales</taxon>
        <taxon>Roseomonadaceae</taxon>
        <taxon>Falsiroseomonas</taxon>
    </lineage>
</organism>
<accession>A0A1I4A299</accession>
<dbReference type="PANTHER" id="PTHR11237">
    <property type="entry name" value="COENZYME Q10 BIOSYNTHESIS PROTEIN 7"/>
    <property type="match status" value="1"/>
</dbReference>
<dbReference type="PANTHER" id="PTHR11237:SF4">
    <property type="entry name" value="5-DEMETHOXYUBIQUINONE HYDROXYLASE, MITOCHONDRIAL"/>
    <property type="match status" value="1"/>
</dbReference>
<dbReference type="Pfam" id="PF03232">
    <property type="entry name" value="COQ7"/>
    <property type="match status" value="1"/>
</dbReference>
<evidence type="ECO:0000256" key="4">
    <source>
        <dbReference type="ARBA" id="ARBA00023002"/>
    </source>
</evidence>
<dbReference type="InterPro" id="IPR009078">
    <property type="entry name" value="Ferritin-like_SF"/>
</dbReference>
<dbReference type="SUPFAM" id="SSF47240">
    <property type="entry name" value="Ferritin-like"/>
    <property type="match status" value="1"/>
</dbReference>
<name>A0A1I4A299_9PROT</name>
<evidence type="ECO:0000256" key="7">
    <source>
        <dbReference type="ARBA" id="ARBA00023136"/>
    </source>
</evidence>
<evidence type="ECO:0000256" key="2">
    <source>
        <dbReference type="ARBA" id="ARBA00022688"/>
    </source>
</evidence>
<keyword evidence="3" id="KW-0479">Metal-binding</keyword>
<dbReference type="STRING" id="1123062.SAMN02745775_10385"/>
<evidence type="ECO:0000256" key="3">
    <source>
        <dbReference type="ARBA" id="ARBA00022723"/>
    </source>
</evidence>
<dbReference type="EMBL" id="FOSQ01000003">
    <property type="protein sequence ID" value="SFK50512.1"/>
    <property type="molecule type" value="Genomic_DNA"/>
</dbReference>
<evidence type="ECO:0000256" key="1">
    <source>
        <dbReference type="ARBA" id="ARBA00004749"/>
    </source>
</evidence>
<dbReference type="Proteomes" id="UP000199473">
    <property type="component" value="Unassembled WGS sequence"/>
</dbReference>
<dbReference type="GO" id="GO:0006744">
    <property type="term" value="P:ubiquinone biosynthetic process"/>
    <property type="evidence" value="ECO:0007669"/>
    <property type="project" value="UniProtKB-KW"/>
</dbReference>
<dbReference type="GO" id="GO:0008682">
    <property type="term" value="F:3-demethoxyubiquinol 3-hydroxylase activity"/>
    <property type="evidence" value="ECO:0007669"/>
    <property type="project" value="TreeGrafter"/>
</dbReference>
<dbReference type="InterPro" id="IPR011566">
    <property type="entry name" value="Ubq_synth_Coq7"/>
</dbReference>
<reference evidence="8 9" key="1">
    <citation type="submission" date="2016-10" db="EMBL/GenBank/DDBJ databases">
        <authorList>
            <person name="de Groot N.N."/>
        </authorList>
    </citation>
    <scope>NUCLEOTIDE SEQUENCE [LARGE SCALE GENOMIC DNA]</scope>
    <source>
        <strain evidence="8 9">DSM 19981</strain>
    </source>
</reference>
<evidence type="ECO:0000256" key="5">
    <source>
        <dbReference type="ARBA" id="ARBA00023004"/>
    </source>
</evidence>
<dbReference type="GO" id="GO:0046872">
    <property type="term" value="F:metal ion binding"/>
    <property type="evidence" value="ECO:0007669"/>
    <property type="project" value="UniProtKB-KW"/>
</dbReference>